<dbReference type="InterPro" id="IPR036322">
    <property type="entry name" value="WD40_repeat_dom_sf"/>
</dbReference>
<protein>
    <submittedName>
        <fullName evidence="2">Uncharacterized protein</fullName>
    </submittedName>
</protein>
<feature type="compositionally biased region" description="Basic and acidic residues" evidence="1">
    <location>
        <begin position="125"/>
        <end position="134"/>
    </location>
</feature>
<comment type="caution">
    <text evidence="2">The sequence shown here is derived from an EMBL/GenBank/DDBJ whole genome shotgun (WGS) entry which is preliminary data.</text>
</comment>
<dbReference type="VEuPathDB" id="FungiDB:CJI96_0004534"/>
<dbReference type="VEuPathDB" id="FungiDB:QG37_07676"/>
<feature type="region of interest" description="Disordered" evidence="1">
    <location>
        <begin position="125"/>
        <end position="144"/>
    </location>
</feature>
<accession>A0A0L0NPH5</accession>
<name>A0A0L0NPH5_CANAR</name>
<dbReference type="SUPFAM" id="SSF50978">
    <property type="entry name" value="WD40 repeat-like"/>
    <property type="match status" value="1"/>
</dbReference>
<organism evidence="2 3">
    <name type="scientific">Candidozyma auris</name>
    <name type="common">Yeast</name>
    <name type="synonym">Candida auris</name>
    <dbReference type="NCBI Taxonomy" id="498019"/>
    <lineage>
        <taxon>Eukaryota</taxon>
        <taxon>Fungi</taxon>
        <taxon>Dikarya</taxon>
        <taxon>Ascomycota</taxon>
        <taxon>Saccharomycotina</taxon>
        <taxon>Pichiomycetes</taxon>
        <taxon>Metschnikowiaceae</taxon>
        <taxon>Candidozyma</taxon>
    </lineage>
</organism>
<evidence type="ECO:0000313" key="3">
    <source>
        <dbReference type="Proteomes" id="UP000037122"/>
    </source>
</evidence>
<evidence type="ECO:0000313" key="2">
    <source>
        <dbReference type="EMBL" id="KND96052.1"/>
    </source>
</evidence>
<sequence>MDIKTLKLEHLLRLPGAEPPGSVVADASTLSCGCVVSESQFLASGTTHCPVCASESVLLKPIEPLRELYKLVAQIETRRGSSLRRSTRHASVDLVASLQQQQQQQQQAELMDLGSLFCKLAKEENETPKGRGPEQEVLNSPNKEKKKVVQPELELIQVGPLVPDRSTEDDLDMLLGLNEQEEYNFSQCFPFHRKLTSFQAPSSKFSKFSLRPSIKLTRYNASSLCTRYDKATGEEITTFVLITDKRWELYTYTPSQGKPSLLSCGKLTGEYSYGANAEFRMAAKPGLTIKNEFGGKSKSDSYDASESVHSKLKLWVHLSCCLSRRFLILTGTKGVVRVLNADPVLGDVGAPVYTYLTNFPIRCVSVAPKENLVACGITARERMSGKQQPFIILHQLEMELLHKVTAVHPLTITVPYRDPLKVISFNSSSTHLICCTVYEMRYFIIRLRATATSVCKKPILLWSDMRVASRQKFTDEMPGDRSYDANVDDQMMDSEGITDIKFGLPGTNTIAITNSSWNSRPSLLVKLEGPPIDTLGGTPSNISSDLLSKEEGDEGDDEGELQITDYDVMLKVPEIGSSIYRVQFSPRGDSILFLDKSGRLFLVSTPNARTSSRSQTKKIIVLLGEAANAVRPNEAASMAYSSDGGKIFVVDRRGLFQIFDFTKGIPGKDPDVIKCKIVSV</sequence>
<dbReference type="VEuPathDB" id="FungiDB:CJJ09_004630"/>
<dbReference type="VEuPathDB" id="FungiDB:CJI97_004835"/>
<gene>
    <name evidence="2" type="ORF">QG37_07676</name>
</gene>
<dbReference type="Proteomes" id="UP000037122">
    <property type="component" value="Unassembled WGS sequence"/>
</dbReference>
<dbReference type="VEuPathDB" id="FungiDB:CJI96_0004533"/>
<feature type="compositionally biased region" description="Polar residues" evidence="1">
    <location>
        <begin position="537"/>
        <end position="546"/>
    </location>
</feature>
<feature type="region of interest" description="Disordered" evidence="1">
    <location>
        <begin position="534"/>
        <end position="558"/>
    </location>
</feature>
<dbReference type="VEuPathDB" id="FungiDB:B9J08_004617"/>
<evidence type="ECO:0000256" key="1">
    <source>
        <dbReference type="SAM" id="MobiDB-lite"/>
    </source>
</evidence>
<reference evidence="3" key="1">
    <citation type="journal article" date="2015" name="BMC Genomics">
        <title>Draft genome of a commonly misdiagnosed multidrug resistant pathogen Candida auris.</title>
        <authorList>
            <person name="Chatterjee S."/>
            <person name="Alampalli S.V."/>
            <person name="Nageshan R.K."/>
            <person name="Chettiar S.T."/>
            <person name="Joshi S."/>
            <person name="Tatu U.S."/>
        </authorList>
    </citation>
    <scope>NUCLEOTIDE SEQUENCE [LARGE SCALE GENOMIC DNA]</scope>
    <source>
        <strain evidence="3">6684</strain>
    </source>
</reference>
<dbReference type="AlphaFoldDB" id="A0A0L0NPH5"/>
<dbReference type="VEuPathDB" id="FungiDB:CJJ07_002802"/>
<proteinExistence type="predicted"/>
<dbReference type="EMBL" id="LGST01000061">
    <property type="protein sequence ID" value="KND96052.1"/>
    <property type="molecule type" value="Genomic_DNA"/>
</dbReference>